<comment type="caution">
    <text evidence="15">The sequence shown here is derived from an EMBL/GenBank/DDBJ whole genome shotgun (WGS) entry which is preliminary data.</text>
</comment>
<dbReference type="AlphaFoldDB" id="A0A9D9ELM5"/>
<dbReference type="InterPro" id="IPR039426">
    <property type="entry name" value="TonB-dep_rcpt-like"/>
</dbReference>
<evidence type="ECO:0000313" key="15">
    <source>
        <dbReference type="EMBL" id="MBO8448826.1"/>
    </source>
</evidence>
<evidence type="ECO:0000256" key="6">
    <source>
        <dbReference type="ARBA" id="ARBA00023077"/>
    </source>
</evidence>
<sequence length="756" mass="85479">MLSAGSVSGPDTLLVAGSSHRGRRNPGDSLSRGDARRHGPYGGPEAMPVRNGSFLMVDLVPDSESLDEAVVTAAGGVGRVKRSAFNAVAVDTKLLQNSARNLSDALTRLPGMKLRESGGVGSDMQLMLDGFSGKHIKVFIDGVPQEGVGSSFSLNNIPVNFAERIEVYKGVVPVGFGTDALGGVINIVTDKSRRGWFLDASYSYGSFNTHRSHINFGQTFSGGFMYEINVFQNYSDNSYWVDTPVEHFNEDGTTVTDESVTEHVRRFNDTYHNEAIIGKIGFVDKKFADRMLLNFTYSRFYKEIQTGVRQEVVFGRKHRRGWSLMPSFEYSKRNLFTKGLDVMLTAGFNDNITRNVDTSAFRYNWLAETLYTGSAGEQSYQDSEFQNLNWNVTFNAEYRLHEAHVFTLNHQMSRFSRNSRNDITSSISDYTDPKRNTKNITGLSYRLSVSPKWNLSVFGKYYNQYYSGPVSTSSDGLGNYVYTSTDVSSFGYGAAGTWFIIRDLQAKVSYERAYRLPTIDELFGDEDLEMGSIDLRPENSDNFNLNINYGVRLGRHRLYAEGSLIYRNTKDYIMRRTDTQNGGKRYASYENHGRVVTRGFNVSLRYSWSHWISVGGTFSNLDVRNRERYVAGGTSQESATYGVRIPNQPYLFSNADATFTWRDCIWKGNDLSLTYDNSYVHSFPLYWENIGSASTKRQVPEQFSHNLSLTYTLKEGMFSISFECRNLTDARLYDNFSLQKAGRAFYGKLRVYLKSR</sequence>
<keyword evidence="5" id="KW-0732">Signal</keyword>
<keyword evidence="6 11" id="KW-0798">TonB box</keyword>
<evidence type="ECO:0000256" key="3">
    <source>
        <dbReference type="ARBA" id="ARBA00022452"/>
    </source>
</evidence>
<dbReference type="Pfam" id="PF07715">
    <property type="entry name" value="Plug"/>
    <property type="match status" value="1"/>
</dbReference>
<keyword evidence="9 10" id="KW-0998">Cell outer membrane</keyword>
<evidence type="ECO:0000256" key="12">
    <source>
        <dbReference type="SAM" id="MobiDB-lite"/>
    </source>
</evidence>
<dbReference type="EMBL" id="JADIMQ010000088">
    <property type="protein sequence ID" value="MBO8448826.1"/>
    <property type="molecule type" value="Genomic_DNA"/>
</dbReference>
<dbReference type="Gene3D" id="2.40.170.20">
    <property type="entry name" value="TonB-dependent receptor, beta-barrel domain"/>
    <property type="match status" value="1"/>
</dbReference>
<keyword evidence="3 10" id="KW-1134">Transmembrane beta strand</keyword>
<feature type="region of interest" description="Disordered" evidence="12">
    <location>
        <begin position="1"/>
        <end position="47"/>
    </location>
</feature>
<evidence type="ECO:0000259" key="14">
    <source>
        <dbReference type="Pfam" id="PF07715"/>
    </source>
</evidence>
<evidence type="ECO:0000313" key="16">
    <source>
        <dbReference type="Proteomes" id="UP000810252"/>
    </source>
</evidence>
<organism evidence="15 16">
    <name type="scientific">Candidatus Cryptobacteroides merdigallinarum</name>
    <dbReference type="NCBI Taxonomy" id="2840770"/>
    <lineage>
        <taxon>Bacteria</taxon>
        <taxon>Pseudomonadati</taxon>
        <taxon>Bacteroidota</taxon>
        <taxon>Bacteroidia</taxon>
        <taxon>Bacteroidales</taxon>
        <taxon>Candidatus Cryptobacteroides</taxon>
    </lineage>
</organism>
<evidence type="ECO:0000256" key="7">
    <source>
        <dbReference type="ARBA" id="ARBA00023136"/>
    </source>
</evidence>
<dbReference type="InterPro" id="IPR000531">
    <property type="entry name" value="Beta-barrel_TonB"/>
</dbReference>
<comment type="subcellular location">
    <subcellularLocation>
        <location evidence="1 10">Cell outer membrane</location>
        <topology evidence="1 10">Multi-pass membrane protein</topology>
    </subcellularLocation>
</comment>
<evidence type="ECO:0000256" key="10">
    <source>
        <dbReference type="PROSITE-ProRule" id="PRU01360"/>
    </source>
</evidence>
<keyword evidence="7 10" id="KW-0472">Membrane</keyword>
<evidence type="ECO:0000256" key="5">
    <source>
        <dbReference type="ARBA" id="ARBA00022729"/>
    </source>
</evidence>
<evidence type="ECO:0000259" key="13">
    <source>
        <dbReference type="Pfam" id="PF00593"/>
    </source>
</evidence>
<feature type="domain" description="TonB-dependent receptor-like beta-barrel" evidence="13">
    <location>
        <begin position="285"/>
        <end position="727"/>
    </location>
</feature>
<dbReference type="PROSITE" id="PS52016">
    <property type="entry name" value="TONB_DEPENDENT_REC_3"/>
    <property type="match status" value="1"/>
</dbReference>
<keyword evidence="2 10" id="KW-0813">Transport</keyword>
<gene>
    <name evidence="15" type="ORF">IAC29_06105</name>
</gene>
<evidence type="ECO:0000256" key="8">
    <source>
        <dbReference type="ARBA" id="ARBA00023170"/>
    </source>
</evidence>
<proteinExistence type="inferred from homology"/>
<evidence type="ECO:0000256" key="11">
    <source>
        <dbReference type="RuleBase" id="RU003357"/>
    </source>
</evidence>
<evidence type="ECO:0000256" key="2">
    <source>
        <dbReference type="ARBA" id="ARBA00022448"/>
    </source>
</evidence>
<dbReference type="InterPro" id="IPR036942">
    <property type="entry name" value="Beta-barrel_TonB_sf"/>
</dbReference>
<reference evidence="15" key="1">
    <citation type="submission" date="2020-10" db="EMBL/GenBank/DDBJ databases">
        <authorList>
            <person name="Gilroy R."/>
        </authorList>
    </citation>
    <scope>NUCLEOTIDE SEQUENCE</scope>
    <source>
        <strain evidence="15">20514</strain>
    </source>
</reference>
<feature type="domain" description="TonB-dependent receptor plug" evidence="14">
    <location>
        <begin position="88"/>
        <end position="184"/>
    </location>
</feature>
<dbReference type="Proteomes" id="UP000810252">
    <property type="component" value="Unassembled WGS sequence"/>
</dbReference>
<dbReference type="PANTHER" id="PTHR30069">
    <property type="entry name" value="TONB-DEPENDENT OUTER MEMBRANE RECEPTOR"/>
    <property type="match status" value="1"/>
</dbReference>
<dbReference type="GO" id="GO:0015344">
    <property type="term" value="F:siderophore uptake transmembrane transporter activity"/>
    <property type="evidence" value="ECO:0007669"/>
    <property type="project" value="TreeGrafter"/>
</dbReference>
<evidence type="ECO:0000256" key="9">
    <source>
        <dbReference type="ARBA" id="ARBA00023237"/>
    </source>
</evidence>
<dbReference type="GO" id="GO:0044718">
    <property type="term" value="P:siderophore transmembrane transport"/>
    <property type="evidence" value="ECO:0007669"/>
    <property type="project" value="TreeGrafter"/>
</dbReference>
<name>A0A9D9ELM5_9BACT</name>
<evidence type="ECO:0000256" key="4">
    <source>
        <dbReference type="ARBA" id="ARBA00022692"/>
    </source>
</evidence>
<reference evidence="15" key="2">
    <citation type="journal article" date="2021" name="PeerJ">
        <title>Extensive microbial diversity within the chicken gut microbiome revealed by metagenomics and culture.</title>
        <authorList>
            <person name="Gilroy R."/>
            <person name="Ravi A."/>
            <person name="Getino M."/>
            <person name="Pursley I."/>
            <person name="Horton D.L."/>
            <person name="Alikhan N.F."/>
            <person name="Baker D."/>
            <person name="Gharbi K."/>
            <person name="Hall N."/>
            <person name="Watson M."/>
            <person name="Adriaenssens E.M."/>
            <person name="Foster-Nyarko E."/>
            <person name="Jarju S."/>
            <person name="Secka A."/>
            <person name="Antonio M."/>
            <person name="Oren A."/>
            <person name="Chaudhuri R.R."/>
            <person name="La Ragione R."/>
            <person name="Hildebrand F."/>
            <person name="Pallen M.J."/>
        </authorList>
    </citation>
    <scope>NUCLEOTIDE SEQUENCE</scope>
    <source>
        <strain evidence="15">20514</strain>
    </source>
</reference>
<dbReference type="InterPro" id="IPR037066">
    <property type="entry name" value="Plug_dom_sf"/>
</dbReference>
<dbReference type="PANTHER" id="PTHR30069:SF29">
    <property type="entry name" value="HEMOGLOBIN AND HEMOGLOBIN-HAPTOGLOBIN-BINDING PROTEIN 1-RELATED"/>
    <property type="match status" value="1"/>
</dbReference>
<protein>
    <submittedName>
        <fullName evidence="15">TonB-dependent receptor</fullName>
    </submittedName>
</protein>
<keyword evidence="8 15" id="KW-0675">Receptor</keyword>
<comment type="similarity">
    <text evidence="10 11">Belongs to the TonB-dependent receptor family.</text>
</comment>
<dbReference type="GO" id="GO:0009279">
    <property type="term" value="C:cell outer membrane"/>
    <property type="evidence" value="ECO:0007669"/>
    <property type="project" value="UniProtKB-SubCell"/>
</dbReference>
<keyword evidence="4 10" id="KW-0812">Transmembrane</keyword>
<accession>A0A9D9ELM5</accession>
<dbReference type="Gene3D" id="2.170.130.10">
    <property type="entry name" value="TonB-dependent receptor, plug domain"/>
    <property type="match status" value="1"/>
</dbReference>
<dbReference type="Pfam" id="PF00593">
    <property type="entry name" value="TonB_dep_Rec_b-barrel"/>
    <property type="match status" value="1"/>
</dbReference>
<evidence type="ECO:0000256" key="1">
    <source>
        <dbReference type="ARBA" id="ARBA00004571"/>
    </source>
</evidence>
<dbReference type="InterPro" id="IPR012910">
    <property type="entry name" value="Plug_dom"/>
</dbReference>
<dbReference type="SUPFAM" id="SSF56935">
    <property type="entry name" value="Porins"/>
    <property type="match status" value="1"/>
</dbReference>